<gene>
    <name evidence="1" type="ORF">IDH45_26840</name>
</gene>
<proteinExistence type="predicted"/>
<dbReference type="RefSeq" id="WP_190931224.1">
    <property type="nucleotide sequence ID" value="NZ_JACXJA010000044.1"/>
</dbReference>
<sequence length="252" mass="29716">MIGLVSYATPRFFASQDKLEQSALRYGADRVFAYREEDLLASSFYRDNQSILLQPRGAGYWIWKPYYILQAMSAMKPGDTIIYSDAGIEITGPLDPLIRLCREQGIVLFQTHNQLNRMWTKRDCFVLMDCDSSRYWDAQQLMGSFSLYLNNDRSRKFVQQWLDYCCNEQIVTDRPNRCGLPNLPEFQDHRHDQSVLSLLAVKHKIEIFRSPSQQGNRYKMKSFRHPGECRKYTSKPYRNSRYDTLLNHHRAK</sequence>
<dbReference type="AlphaFoldDB" id="A0A927CDG7"/>
<organism evidence="1 2">
    <name type="scientific">Paenibacillus oceani</name>
    <dbReference type="NCBI Taxonomy" id="2772510"/>
    <lineage>
        <taxon>Bacteria</taxon>
        <taxon>Bacillati</taxon>
        <taxon>Bacillota</taxon>
        <taxon>Bacilli</taxon>
        <taxon>Bacillales</taxon>
        <taxon>Paenibacillaceae</taxon>
        <taxon>Paenibacillus</taxon>
    </lineage>
</organism>
<evidence type="ECO:0000313" key="2">
    <source>
        <dbReference type="Proteomes" id="UP000639396"/>
    </source>
</evidence>
<keyword evidence="2" id="KW-1185">Reference proteome</keyword>
<protein>
    <submittedName>
        <fullName evidence="1">Uncharacterized protein</fullName>
    </submittedName>
</protein>
<accession>A0A927CDG7</accession>
<dbReference type="EMBL" id="JACXJA010000044">
    <property type="protein sequence ID" value="MBD2865605.1"/>
    <property type="molecule type" value="Genomic_DNA"/>
</dbReference>
<name>A0A927CDG7_9BACL</name>
<dbReference type="Proteomes" id="UP000639396">
    <property type="component" value="Unassembled WGS sequence"/>
</dbReference>
<evidence type="ECO:0000313" key="1">
    <source>
        <dbReference type="EMBL" id="MBD2865605.1"/>
    </source>
</evidence>
<comment type="caution">
    <text evidence="1">The sequence shown here is derived from an EMBL/GenBank/DDBJ whole genome shotgun (WGS) entry which is preliminary data.</text>
</comment>
<reference evidence="1" key="1">
    <citation type="submission" date="2020-09" db="EMBL/GenBank/DDBJ databases">
        <title>A novel bacterium of genus Paenibacillus, isolated from South China Sea.</title>
        <authorList>
            <person name="Huang H."/>
            <person name="Mo K."/>
            <person name="Hu Y."/>
        </authorList>
    </citation>
    <scope>NUCLEOTIDE SEQUENCE</scope>
    <source>
        <strain evidence="1">IB182363</strain>
    </source>
</reference>